<evidence type="ECO:0000313" key="2">
    <source>
        <dbReference type="EMBL" id="EFA82172.1"/>
    </source>
</evidence>
<feature type="region of interest" description="Disordered" evidence="1">
    <location>
        <begin position="222"/>
        <end position="329"/>
    </location>
</feature>
<sequence length="424" mass="48533">MTSPSTPNLSNTPITNHLLLTKELEAILNKFQDVPTDSLHLFIKYFQARVFIKGTHKEEIAKELTNHLLKPIQYSKWIVKENSTLIIFNLPYENYQDFMTWHHSEPSTLRKQIVYFNDHHVQINWRGAPDQELWKSDEIATKIKAKLHSSSSNKLNYHLDFLIDKNINIDDLRNVHLERGNIIIRPNKPKITTNPTTSQSNPSAHQPEDLFDDLSQQVKDLDPKEANQAASQQIDASQQAASQQQAAPQQQTTPQKQAATQQQTTPQTQAAPQKQATPQNQAPQQQAPQQQAPQQQAPQQQATPQQQAPQQQAPQQQAASHSTQKSDEPIDDLSQQVWSVKFPPHKPSQRLLLLLKDKDHNQNQDVYQQIISALQTQLKPVYKVEHEIPKGNACWLKKKKYDSNRVCVSYKYNTKVDKLVIVVL</sequence>
<proteinExistence type="predicted"/>
<name>D3B804_HETP5</name>
<dbReference type="RefSeq" id="XP_020434289.1">
    <property type="nucleotide sequence ID" value="XM_020575494.1"/>
</dbReference>
<reference evidence="2 3" key="1">
    <citation type="journal article" date="2011" name="Genome Res.">
        <title>Phylogeny-wide analysis of social amoeba genomes highlights ancient origins for complex intercellular communication.</title>
        <authorList>
            <person name="Heidel A.J."/>
            <person name="Lawal H.M."/>
            <person name="Felder M."/>
            <person name="Schilde C."/>
            <person name="Helps N.R."/>
            <person name="Tunggal B."/>
            <person name="Rivero F."/>
            <person name="John U."/>
            <person name="Schleicher M."/>
            <person name="Eichinger L."/>
            <person name="Platzer M."/>
            <person name="Noegel A.A."/>
            <person name="Schaap P."/>
            <person name="Gloeckner G."/>
        </authorList>
    </citation>
    <scope>NUCLEOTIDE SEQUENCE [LARGE SCALE GENOMIC DNA]</scope>
    <source>
        <strain evidence="3">ATCC 26659 / Pp 5 / PN500</strain>
    </source>
</reference>
<keyword evidence="3" id="KW-1185">Reference proteome</keyword>
<gene>
    <name evidence="2" type="ORF">PPL_04592</name>
</gene>
<dbReference type="AlphaFoldDB" id="D3B804"/>
<dbReference type="EMBL" id="ADBJ01000020">
    <property type="protein sequence ID" value="EFA82172.1"/>
    <property type="molecule type" value="Genomic_DNA"/>
</dbReference>
<feature type="compositionally biased region" description="Low complexity" evidence="1">
    <location>
        <begin position="226"/>
        <end position="319"/>
    </location>
</feature>
<evidence type="ECO:0000313" key="3">
    <source>
        <dbReference type="Proteomes" id="UP000001396"/>
    </source>
</evidence>
<organism evidence="2 3">
    <name type="scientific">Heterostelium pallidum (strain ATCC 26659 / Pp 5 / PN500)</name>
    <name type="common">Cellular slime mold</name>
    <name type="synonym">Polysphondylium pallidum</name>
    <dbReference type="NCBI Taxonomy" id="670386"/>
    <lineage>
        <taxon>Eukaryota</taxon>
        <taxon>Amoebozoa</taxon>
        <taxon>Evosea</taxon>
        <taxon>Eumycetozoa</taxon>
        <taxon>Dictyostelia</taxon>
        <taxon>Acytosteliales</taxon>
        <taxon>Acytosteliaceae</taxon>
        <taxon>Heterostelium</taxon>
    </lineage>
</organism>
<protein>
    <submittedName>
        <fullName evidence="2">Uncharacterized protein</fullName>
    </submittedName>
</protein>
<feature type="region of interest" description="Disordered" evidence="1">
    <location>
        <begin position="186"/>
        <end position="208"/>
    </location>
</feature>
<dbReference type="GeneID" id="31360079"/>
<comment type="caution">
    <text evidence="2">The sequence shown here is derived from an EMBL/GenBank/DDBJ whole genome shotgun (WGS) entry which is preliminary data.</text>
</comment>
<dbReference type="InParanoid" id="D3B804"/>
<evidence type="ECO:0000256" key="1">
    <source>
        <dbReference type="SAM" id="MobiDB-lite"/>
    </source>
</evidence>
<accession>D3B804</accession>
<dbReference type="Proteomes" id="UP000001396">
    <property type="component" value="Unassembled WGS sequence"/>
</dbReference>
<feature type="compositionally biased region" description="Low complexity" evidence="1">
    <location>
        <begin position="189"/>
        <end position="203"/>
    </location>
</feature>